<feature type="region of interest" description="Disordered" evidence="6">
    <location>
        <begin position="469"/>
        <end position="524"/>
    </location>
</feature>
<dbReference type="GO" id="GO:0040029">
    <property type="term" value="P:epigenetic regulation of gene expression"/>
    <property type="evidence" value="ECO:0007669"/>
    <property type="project" value="InterPro"/>
</dbReference>
<evidence type="ECO:0000256" key="1">
    <source>
        <dbReference type="ARBA" id="ARBA00022723"/>
    </source>
</evidence>
<evidence type="ECO:0000256" key="5">
    <source>
        <dbReference type="RuleBase" id="RU367064"/>
    </source>
</evidence>
<dbReference type="PANTHER" id="PTHR23358">
    <property type="entry name" value="METHYLCYTOSINE DIOXYGENASE TET"/>
    <property type="match status" value="1"/>
</dbReference>
<evidence type="ECO:0000259" key="7">
    <source>
        <dbReference type="PROSITE" id="PS51058"/>
    </source>
</evidence>
<feature type="region of interest" description="Disordered" evidence="6">
    <location>
        <begin position="1"/>
        <end position="46"/>
    </location>
</feature>
<feature type="compositionally biased region" description="Basic residues" evidence="6">
    <location>
        <begin position="132"/>
        <end position="143"/>
    </location>
</feature>
<feature type="compositionally biased region" description="Polar residues" evidence="6">
    <location>
        <begin position="1206"/>
        <end position="1215"/>
    </location>
</feature>
<comment type="catalytic activity">
    <reaction evidence="5">
        <text>a 5-hydroxymethyl-2'-deoxycytidine in DNA + 2-oxoglutarate + O2 = a 5-formyl-2'-deoxycytidine in DNA + succinate + CO2 + H2O</text>
        <dbReference type="Rhea" id="RHEA:53828"/>
        <dbReference type="Rhea" id="RHEA-COMP:13315"/>
        <dbReference type="Rhea" id="RHEA-COMP:13656"/>
        <dbReference type="ChEBI" id="CHEBI:15377"/>
        <dbReference type="ChEBI" id="CHEBI:15379"/>
        <dbReference type="ChEBI" id="CHEBI:16526"/>
        <dbReference type="ChEBI" id="CHEBI:16810"/>
        <dbReference type="ChEBI" id="CHEBI:30031"/>
        <dbReference type="ChEBI" id="CHEBI:136731"/>
        <dbReference type="ChEBI" id="CHEBI:137731"/>
        <dbReference type="EC" id="1.14.11.80"/>
    </reaction>
</comment>
<evidence type="ECO:0000256" key="3">
    <source>
        <dbReference type="ARBA" id="ARBA00022833"/>
    </source>
</evidence>
<dbReference type="GO" id="GO:0141166">
    <property type="term" value="P:chromosomal 5-methylcytosine DNA demethylation pathway"/>
    <property type="evidence" value="ECO:0007669"/>
    <property type="project" value="UniProtKB-UniRule"/>
</dbReference>
<comment type="caution">
    <text evidence="8">The sequence shown here is derived from an EMBL/GenBank/DDBJ whole genome shotgun (WGS) entry which is preliminary data.</text>
</comment>
<feature type="compositionally biased region" description="Basic and acidic residues" evidence="6">
    <location>
        <begin position="33"/>
        <end position="46"/>
    </location>
</feature>
<gene>
    <name evidence="8" type="primary">Tet3</name>
    <name evidence="8" type="ORF">L345_06732</name>
</gene>
<reference evidence="8 9" key="1">
    <citation type="journal article" date="2013" name="Proc. Natl. Acad. Sci. U.S.A.">
        <title>The king cobra genome reveals dynamic gene evolution and adaptation in the snake venom system.</title>
        <authorList>
            <person name="Vonk F.J."/>
            <person name="Casewell N.R."/>
            <person name="Henkel C.V."/>
            <person name="Heimberg A.M."/>
            <person name="Jansen H.J."/>
            <person name="McCleary R.J."/>
            <person name="Kerkkamp H.M."/>
            <person name="Vos R.A."/>
            <person name="Guerreiro I."/>
            <person name="Calvete J.J."/>
            <person name="Wuster W."/>
            <person name="Woods A.E."/>
            <person name="Logan J.M."/>
            <person name="Harrison R.A."/>
            <person name="Castoe T.A."/>
            <person name="de Koning A.P."/>
            <person name="Pollock D.D."/>
            <person name="Yandell M."/>
            <person name="Calderon D."/>
            <person name="Renjifo C."/>
            <person name="Currier R.B."/>
            <person name="Salgado D."/>
            <person name="Pla D."/>
            <person name="Sanz L."/>
            <person name="Hyder A.S."/>
            <person name="Ribeiro J.M."/>
            <person name="Arntzen J.W."/>
            <person name="van den Thillart G.E."/>
            <person name="Boetzer M."/>
            <person name="Pirovano W."/>
            <person name="Dirks R.P."/>
            <person name="Spaink H.P."/>
            <person name="Duboule D."/>
            <person name="McGlinn E."/>
            <person name="Kini R.M."/>
            <person name="Richardson M.K."/>
        </authorList>
    </citation>
    <scope>NUCLEOTIDE SEQUENCE</scope>
    <source>
        <tissue evidence="8">Blood</tissue>
    </source>
</reference>
<evidence type="ECO:0000256" key="2">
    <source>
        <dbReference type="ARBA" id="ARBA00022771"/>
    </source>
</evidence>
<evidence type="ECO:0000256" key="6">
    <source>
        <dbReference type="SAM" id="MobiDB-lite"/>
    </source>
</evidence>
<dbReference type="GO" id="GO:0003677">
    <property type="term" value="F:DNA binding"/>
    <property type="evidence" value="ECO:0007669"/>
    <property type="project" value="InterPro"/>
</dbReference>
<feature type="compositionally biased region" description="Basic residues" evidence="6">
    <location>
        <begin position="1247"/>
        <end position="1256"/>
    </location>
</feature>
<dbReference type="PANTHER" id="PTHR23358:SF2">
    <property type="entry name" value="METHYLCYTOSINE DIOXYGENASE TET1"/>
    <property type="match status" value="1"/>
</dbReference>
<name>V8P0Z1_OPHHA</name>
<evidence type="ECO:0000313" key="8">
    <source>
        <dbReference type="EMBL" id="ETE67482.1"/>
    </source>
</evidence>
<dbReference type="InterPro" id="IPR002857">
    <property type="entry name" value="Znf_CXXC"/>
</dbReference>
<dbReference type="PROSITE" id="PS51058">
    <property type="entry name" value="ZF_CXXC"/>
    <property type="match status" value="1"/>
</dbReference>
<feature type="region of interest" description="Disordered" evidence="6">
    <location>
        <begin position="1229"/>
        <end position="1266"/>
    </location>
</feature>
<comment type="cofactor">
    <cofactor evidence="5">
        <name>Fe(2+)</name>
        <dbReference type="ChEBI" id="CHEBI:29033"/>
    </cofactor>
    <text evidence="5">Binds 1 Fe(2+) ion per subunit.</text>
</comment>
<dbReference type="GO" id="GO:0005634">
    <property type="term" value="C:nucleus"/>
    <property type="evidence" value="ECO:0007669"/>
    <property type="project" value="UniProtKB-UniRule"/>
</dbReference>
<evidence type="ECO:0000256" key="4">
    <source>
        <dbReference type="PROSITE-ProRule" id="PRU00509"/>
    </source>
</evidence>
<keyword evidence="5 8" id="KW-0223">Dioxygenase</keyword>
<feature type="compositionally biased region" description="Basic and acidic residues" evidence="6">
    <location>
        <begin position="1"/>
        <end position="18"/>
    </location>
</feature>
<feature type="non-terminal residue" evidence="8">
    <location>
        <position position="1590"/>
    </location>
</feature>
<comment type="cofactor">
    <cofactor evidence="5">
        <name>Zn(2+)</name>
        <dbReference type="ChEBI" id="CHEBI:29105"/>
    </cofactor>
    <text evidence="5">The zinc ions have a structural role.</text>
</comment>
<feature type="region of interest" description="Disordered" evidence="6">
    <location>
        <begin position="1185"/>
        <end position="1215"/>
    </location>
</feature>
<keyword evidence="5" id="KW-0560">Oxidoreductase</keyword>
<comment type="catalytic activity">
    <reaction evidence="5">
        <text>a 5-methyl-2'-deoxycytidine in DNA + 2-oxoglutarate + O2 = a 5-hydroxymethyl-2'-deoxycytidine in DNA + succinate + CO2</text>
        <dbReference type="Rhea" id="RHEA:52636"/>
        <dbReference type="Rhea" id="RHEA-COMP:11370"/>
        <dbReference type="Rhea" id="RHEA-COMP:13315"/>
        <dbReference type="ChEBI" id="CHEBI:15379"/>
        <dbReference type="ChEBI" id="CHEBI:16526"/>
        <dbReference type="ChEBI" id="CHEBI:16810"/>
        <dbReference type="ChEBI" id="CHEBI:30031"/>
        <dbReference type="ChEBI" id="CHEBI:85454"/>
        <dbReference type="ChEBI" id="CHEBI:136731"/>
        <dbReference type="EC" id="1.14.11.80"/>
    </reaction>
</comment>
<comment type="similarity">
    <text evidence="5">Belongs to the TET family.</text>
</comment>
<evidence type="ECO:0000313" key="9">
    <source>
        <dbReference type="Proteomes" id="UP000018936"/>
    </source>
</evidence>
<dbReference type="GO" id="GO:0008270">
    <property type="term" value="F:zinc ion binding"/>
    <property type="evidence" value="ECO:0007669"/>
    <property type="project" value="UniProtKB-UniRule"/>
</dbReference>
<keyword evidence="3 5" id="KW-0862">Zinc</keyword>
<feature type="compositionally biased region" description="Basic residues" evidence="6">
    <location>
        <begin position="1304"/>
        <end position="1315"/>
    </location>
</feature>
<dbReference type="InterPro" id="IPR040175">
    <property type="entry name" value="TET1/2/3"/>
</dbReference>
<protein>
    <recommendedName>
        <fullName evidence="5">Methylcytosine dioxygenase TET</fullName>
        <ecNumber evidence="5">1.14.11.80</ecNumber>
    </recommendedName>
</protein>
<proteinExistence type="inferred from homology"/>
<keyword evidence="1 5" id="KW-0479">Metal-binding</keyword>
<feature type="domain" description="CXXC-type" evidence="7">
    <location>
        <begin position="573"/>
        <end position="614"/>
    </location>
</feature>
<dbReference type="Proteomes" id="UP000018936">
    <property type="component" value="Unassembled WGS sequence"/>
</dbReference>
<dbReference type="GO" id="GO:0070579">
    <property type="term" value="F:DNA 5-methylcytosine dioxygenase activity"/>
    <property type="evidence" value="ECO:0007669"/>
    <property type="project" value="UniProtKB-UniRule"/>
</dbReference>
<dbReference type="EC" id="1.14.11.80" evidence="5"/>
<organism evidence="8 9">
    <name type="scientific">Ophiophagus hannah</name>
    <name type="common">King cobra</name>
    <name type="synonym">Naja hannah</name>
    <dbReference type="NCBI Taxonomy" id="8665"/>
    <lineage>
        <taxon>Eukaryota</taxon>
        <taxon>Metazoa</taxon>
        <taxon>Chordata</taxon>
        <taxon>Craniata</taxon>
        <taxon>Vertebrata</taxon>
        <taxon>Euteleostomi</taxon>
        <taxon>Lepidosauria</taxon>
        <taxon>Squamata</taxon>
        <taxon>Bifurcata</taxon>
        <taxon>Unidentata</taxon>
        <taxon>Episquamata</taxon>
        <taxon>Toxicofera</taxon>
        <taxon>Serpentes</taxon>
        <taxon>Colubroidea</taxon>
        <taxon>Elapidae</taxon>
        <taxon>Elapinae</taxon>
        <taxon>Ophiophagus</taxon>
    </lineage>
</organism>
<feature type="compositionally biased region" description="Basic residues" evidence="6">
    <location>
        <begin position="19"/>
        <end position="28"/>
    </location>
</feature>
<keyword evidence="9" id="KW-1185">Reference proteome</keyword>
<feature type="compositionally biased region" description="Polar residues" evidence="6">
    <location>
        <begin position="1185"/>
        <end position="1197"/>
    </location>
</feature>
<comment type="catalytic activity">
    <reaction evidence="5">
        <text>a 5-formyl-2'-deoxycytidine in DNA + 2-oxoglutarate + O2 = a 5-carboxyl-2'-deoxycytidine in DNA + succinate + CO2 + H(+)</text>
        <dbReference type="Rhea" id="RHEA:53832"/>
        <dbReference type="Rhea" id="RHEA-COMP:13656"/>
        <dbReference type="Rhea" id="RHEA-COMP:13657"/>
        <dbReference type="ChEBI" id="CHEBI:15378"/>
        <dbReference type="ChEBI" id="CHEBI:15379"/>
        <dbReference type="ChEBI" id="CHEBI:16526"/>
        <dbReference type="ChEBI" id="CHEBI:16810"/>
        <dbReference type="ChEBI" id="CHEBI:30031"/>
        <dbReference type="ChEBI" id="CHEBI:137731"/>
        <dbReference type="ChEBI" id="CHEBI:137732"/>
        <dbReference type="EC" id="1.14.11.80"/>
    </reaction>
</comment>
<dbReference type="GO" id="GO:0045944">
    <property type="term" value="P:positive regulation of transcription by RNA polymerase II"/>
    <property type="evidence" value="ECO:0007669"/>
    <property type="project" value="TreeGrafter"/>
</dbReference>
<sequence>MARDARSSRLIKKEEISKKKPSPVKKKSCQGIKDAKKESSKKECPTSCRKLIENQNDGKKKSQRCKPPLSSPCRFLRSSVTKAFSGTSWMNLELTDNVLFHNQPPLSYGGFSMTLRRKPFSHRLFQASTITKAKKSGPRKRQQVRSGISSALERKEVEQTTRAFARDLNLNSELPSPKGDKAPCSQEAGWSSVDVNQAKKRGIMHPSKISVSNNGVMDTCNSGMLEEEHRCEEFVSSEQALEDLFTNTSKEILSEPLLHQLHLDFDTTLRVQEDELGTPVEPYAKSNLNLPPVPPEHFCSHSFSMLSLSSEQDLVLHNKSPETSLESHSKTEHDMVLHPCVSDAAILITSELISKLHLDDLSALPEPLNKPDAEPLIAEEKCLQCTSGPEGCLKEPDLVGEPPIPEDLVLVPSSQTLDSSSSYYSCEPPNEHAVCEQISSISLSNFILDDLERTLERIAAEAFSFDPASALCNPERNTTSPVSREVSEGSFSQSPNARLPLATGEGEEPRTAPPNKSVPRYPDPLLQLERDGKITNCPQDPKKCDTNTAVASEPSSFESPTGGCLASLQPVLEKKKRRRCGVCEPCLRKTNCEECSCCRKRKTSHRICKKRKCEELKKPPPSIPPSKQPAEVNGFVSILLELLEFDLLKEQCTSPGSGPRPSSHDRRFYNVGPALANALLVPSVDAPVVASFSSSELLVFMKSHGGQHLLKCVCTVLQGDLKSKLVNGCRAELLEYVAYGHGEKYKLKANYSLPWEDVQTNEKGSMAGLETEKWVPNENPSLNIHVNGDFCNAGTRDENLTHFEKDAKLVYSSSIIDEAPKLFAHTARNGIKILPHSPAECDTSLKSDVSTLKKADVNTTAKLANSCNHSNSSASWSEAAQLNSIYPLATGTYGAIPEKKDCVVGHQTENPNAIQEAENSLLQTISLLHLQDKPPCTPVLERGACLDDGASNIPSKDSQPEDLQLQSTFLSLIKNRNLTVEQVVAIEALTRLSEAPLGHSSPAKPEGLEQQTSHLLNSYKKDSPCPLKSSALKVIKGTCSQKDQQLFPHPASQKRIHPKGLFHKAQGAISEFPGKSPGPSNLLRRLHCTSKDTRPFSALASGGNSGIATKKCPLHHKIALGPCSKNSSTVRQWWNRGETLGKWEGKAVHNLNLKSSSVFKGGAHSQDEEEVATQLTQLAAIIESSRTSPNPKTTTTLLGRLPPDMQSKNKQDQCLLQKKQSVFGRNNYSSLLVKQRQPPRKNEKSVPRAKRLKKKPQVVPDQPSQLQQECQYSELQDIQKKPSKLRRLGRIASQDAKLSALGKKSSKTKGQKVRNRSALSSQQKPAVLFLPKTQIIFHRPLPASIQGKIRNKPLGCEMVPEPLKTIGFSDAQGASSQSGVTGALQRGAPLSSNLLTVPQLKTDFCIKQGSENGQMFTEKGKNSQVQQTMNISQLRPFPQIFSQRADGDICEESQAKPQDTVEQKDQNLQLIPRNGGDGLPGDTMHTLRNVEHVSEATFPTLRTLETEKQQGTGNLRCSPTKNTLSSFLESPMTFLDTPTKNLIDTPSKKGQSNFPTCDCVEQIIEKDEGPYYTHLGTGPNIAAVREIMED</sequence>
<feature type="region of interest" description="Disordered" evidence="6">
    <location>
        <begin position="1296"/>
        <end position="1321"/>
    </location>
</feature>
<accession>V8P0Z1</accession>
<feature type="region of interest" description="Disordered" evidence="6">
    <location>
        <begin position="132"/>
        <end position="190"/>
    </location>
</feature>
<dbReference type="OrthoDB" id="8854879at2759"/>
<keyword evidence="2 4" id="KW-0863">Zinc-finger</keyword>
<feature type="non-terminal residue" evidence="8">
    <location>
        <position position="1"/>
    </location>
</feature>
<dbReference type="EMBL" id="AZIM01001279">
    <property type="protein sequence ID" value="ETE67482.1"/>
    <property type="molecule type" value="Genomic_DNA"/>
</dbReference>
<keyword evidence="5" id="KW-0408">Iron</keyword>
<comment type="function">
    <text evidence="5">Dioxygenase that catalyzes the conversion of the modified genomic base 5-methylcytosine (5mC) into 5-hydroxymethylcytosine (5hmC) and plays a key role in epigenetic chromatin reprogramming during embryonic development.</text>
</comment>